<dbReference type="PANTHER" id="PTHR41391">
    <property type="entry name" value="RESTRICTION OF TELOMERE CAPPING PROTEIN 4"/>
    <property type="match status" value="1"/>
</dbReference>
<dbReference type="SMART" id="SM01312">
    <property type="entry name" value="RTC4"/>
    <property type="match status" value="1"/>
</dbReference>
<organism evidence="9 10">
    <name type="scientific">Phanerochaete sordida</name>
    <dbReference type="NCBI Taxonomy" id="48140"/>
    <lineage>
        <taxon>Eukaryota</taxon>
        <taxon>Fungi</taxon>
        <taxon>Dikarya</taxon>
        <taxon>Basidiomycota</taxon>
        <taxon>Agaricomycotina</taxon>
        <taxon>Agaricomycetes</taxon>
        <taxon>Polyporales</taxon>
        <taxon>Phanerochaetaceae</taxon>
        <taxon>Phanerochaete</taxon>
    </lineage>
</organism>
<comment type="caution">
    <text evidence="9">The sequence shown here is derived from an EMBL/GenBank/DDBJ whole genome shotgun (WGS) entry which is preliminary data.</text>
</comment>
<sequence length="337" mass="37672">MAHRQWPAGYTLQELLDGFSEIQEMLKSKEGNTEKAAFPAVFSTEYQKSTVTRCKKILWKTTEATKVKHASTKWADFLKALKLSNDGETRNAALTLELSELPKSILRGDISENVFYELSTRNRNLESNPDETSTSVKSALTKELEHTARESPPRAAGYYGNEGIAIIMLVLMNIYDQASFNPSRFSPLSYDKFIRCLLVPEVTVYLIQEDMDLNQEDAINVLFDSERYGSIMYHEDSTPAFQEAQQWYSNVYAKARNEQKMSTTQDVEDQTIGAKVTVKAENVDIPVPPADPEITGWVKYIDENGGVVYDVSHPKAQLSDAASGAASWHTGTQGVAS</sequence>
<proteinExistence type="inferred from homology"/>
<name>A0A9P3GRM5_9APHY</name>
<dbReference type="GO" id="GO:0005737">
    <property type="term" value="C:cytoplasm"/>
    <property type="evidence" value="ECO:0007669"/>
    <property type="project" value="UniProtKB-SubCell"/>
</dbReference>
<dbReference type="PANTHER" id="PTHR41391:SF1">
    <property type="entry name" value="RESTRICTION OF TELOMERE CAPPING PROTEIN 4"/>
    <property type="match status" value="1"/>
</dbReference>
<keyword evidence="7" id="KW-0539">Nucleus</keyword>
<dbReference type="Proteomes" id="UP000703269">
    <property type="component" value="Unassembled WGS sequence"/>
</dbReference>
<protein>
    <recommendedName>
        <fullName evidence="5">Restriction of telomere capping protein 4</fullName>
    </recommendedName>
</protein>
<feature type="domain" description="Restriction of telomere capping protein 4 C-terminal" evidence="8">
    <location>
        <begin position="105"/>
        <end position="235"/>
    </location>
</feature>
<dbReference type="AlphaFoldDB" id="A0A9P3GRM5"/>
<evidence type="ECO:0000256" key="5">
    <source>
        <dbReference type="ARBA" id="ARBA00015162"/>
    </source>
</evidence>
<dbReference type="GO" id="GO:0005634">
    <property type="term" value="C:nucleus"/>
    <property type="evidence" value="ECO:0007669"/>
    <property type="project" value="UniProtKB-SubCell"/>
</dbReference>
<gene>
    <name evidence="9" type="ORF">PsYK624_169010</name>
</gene>
<dbReference type="InterPro" id="IPR028094">
    <property type="entry name" value="RTC4_C"/>
</dbReference>
<evidence type="ECO:0000256" key="6">
    <source>
        <dbReference type="ARBA" id="ARBA00022490"/>
    </source>
</evidence>
<evidence type="ECO:0000259" key="8">
    <source>
        <dbReference type="SMART" id="SM01312"/>
    </source>
</evidence>
<comment type="similarity">
    <text evidence="4">Belongs to the RTC4 family.</text>
</comment>
<evidence type="ECO:0000256" key="4">
    <source>
        <dbReference type="ARBA" id="ARBA00009461"/>
    </source>
</evidence>
<dbReference type="Pfam" id="PF14474">
    <property type="entry name" value="RTC4"/>
    <property type="match status" value="1"/>
</dbReference>
<dbReference type="OrthoDB" id="128308at2759"/>
<evidence type="ECO:0000256" key="7">
    <source>
        <dbReference type="ARBA" id="ARBA00023242"/>
    </source>
</evidence>
<keyword evidence="10" id="KW-1185">Reference proteome</keyword>
<keyword evidence="6" id="KW-0963">Cytoplasm</keyword>
<evidence type="ECO:0000313" key="10">
    <source>
        <dbReference type="Proteomes" id="UP000703269"/>
    </source>
</evidence>
<dbReference type="EMBL" id="BPQB01000172">
    <property type="protein sequence ID" value="GJF00608.1"/>
    <property type="molecule type" value="Genomic_DNA"/>
</dbReference>
<evidence type="ECO:0000256" key="2">
    <source>
        <dbReference type="ARBA" id="ARBA00004123"/>
    </source>
</evidence>
<dbReference type="InterPro" id="IPR039024">
    <property type="entry name" value="RTC4"/>
</dbReference>
<comment type="function">
    <text evidence="1">May be involved in a process influencing telomere capping.</text>
</comment>
<evidence type="ECO:0000256" key="3">
    <source>
        <dbReference type="ARBA" id="ARBA00004496"/>
    </source>
</evidence>
<accession>A0A9P3GRM5</accession>
<evidence type="ECO:0000256" key="1">
    <source>
        <dbReference type="ARBA" id="ARBA00002738"/>
    </source>
</evidence>
<evidence type="ECO:0000313" key="9">
    <source>
        <dbReference type="EMBL" id="GJF00608.1"/>
    </source>
</evidence>
<reference evidence="9 10" key="1">
    <citation type="submission" date="2021-08" db="EMBL/GenBank/DDBJ databases">
        <title>Draft Genome Sequence of Phanerochaete sordida strain YK-624.</title>
        <authorList>
            <person name="Mori T."/>
            <person name="Dohra H."/>
            <person name="Suzuki T."/>
            <person name="Kawagishi H."/>
            <person name="Hirai H."/>
        </authorList>
    </citation>
    <scope>NUCLEOTIDE SEQUENCE [LARGE SCALE GENOMIC DNA]</scope>
    <source>
        <strain evidence="9 10">YK-624</strain>
    </source>
</reference>
<comment type="subcellular location">
    <subcellularLocation>
        <location evidence="3">Cytoplasm</location>
    </subcellularLocation>
    <subcellularLocation>
        <location evidence="2">Nucleus</location>
    </subcellularLocation>
</comment>